<evidence type="ECO:0000259" key="3">
    <source>
        <dbReference type="PROSITE" id="PS51462"/>
    </source>
</evidence>
<organism evidence="4 5">
    <name type="scientific">Candidatus Nanosynbacter featherlites</name>
    <dbReference type="NCBI Taxonomy" id="2572088"/>
    <lineage>
        <taxon>Bacteria</taxon>
        <taxon>Candidatus Saccharimonadota</taxon>
        <taxon>Candidatus Saccharimonadia</taxon>
        <taxon>Candidatus Nanosynbacterales</taxon>
        <taxon>Candidatus Nanosynbacteraceae</taxon>
        <taxon>Candidatus Nanosynbacter</taxon>
    </lineage>
</organism>
<dbReference type="InterPro" id="IPR020476">
    <property type="entry name" value="Nudix_hydrolase"/>
</dbReference>
<dbReference type="GO" id="GO:0016787">
    <property type="term" value="F:hydrolase activity"/>
    <property type="evidence" value="ECO:0007669"/>
    <property type="project" value="UniProtKB-KW"/>
</dbReference>
<comment type="cofactor">
    <cofactor evidence="1">
        <name>Mg(2+)</name>
        <dbReference type="ChEBI" id="CHEBI:18420"/>
    </cofactor>
</comment>
<proteinExistence type="predicted"/>
<dbReference type="InterPro" id="IPR015797">
    <property type="entry name" value="NUDIX_hydrolase-like_dom_sf"/>
</dbReference>
<dbReference type="KEGG" id="nft:FBF37_01130"/>
<dbReference type="AlphaFoldDB" id="A0A4V1GDK2"/>
<dbReference type="SUPFAM" id="SSF55811">
    <property type="entry name" value="Nudix"/>
    <property type="match status" value="1"/>
</dbReference>
<dbReference type="Gene3D" id="3.90.79.10">
    <property type="entry name" value="Nucleoside Triphosphate Pyrophosphohydrolase"/>
    <property type="match status" value="1"/>
</dbReference>
<dbReference type="Pfam" id="PF00293">
    <property type="entry name" value="NUDIX"/>
    <property type="match status" value="1"/>
</dbReference>
<dbReference type="CDD" id="cd02883">
    <property type="entry name" value="NUDIX_Hydrolase"/>
    <property type="match status" value="1"/>
</dbReference>
<gene>
    <name evidence="4" type="ORF">FBF37_01130</name>
</gene>
<dbReference type="Proteomes" id="UP000310639">
    <property type="component" value="Chromosome"/>
</dbReference>
<evidence type="ECO:0000256" key="1">
    <source>
        <dbReference type="ARBA" id="ARBA00001946"/>
    </source>
</evidence>
<protein>
    <submittedName>
        <fullName evidence="4">NUDIX hydrolase</fullName>
    </submittedName>
</protein>
<dbReference type="PRINTS" id="PR00502">
    <property type="entry name" value="NUDIXFAMILY"/>
</dbReference>
<dbReference type="OrthoDB" id="9810648at2"/>
<keyword evidence="5" id="KW-1185">Reference proteome</keyword>
<reference evidence="4 5" key="1">
    <citation type="submission" date="2019-04" db="EMBL/GenBank/DDBJ databases">
        <title>Saccharibacteria TM7 genomes.</title>
        <authorList>
            <person name="Bor B."/>
            <person name="He X."/>
            <person name="Chen T."/>
            <person name="Dewhirst F.E."/>
        </authorList>
    </citation>
    <scope>NUCLEOTIDE SEQUENCE [LARGE SCALE GENOMIC DNA]</scope>
    <source>
        <strain evidence="4 5">BB001</strain>
    </source>
</reference>
<dbReference type="PANTHER" id="PTHR43046:SF14">
    <property type="entry name" value="MUTT_NUDIX FAMILY PROTEIN"/>
    <property type="match status" value="1"/>
</dbReference>
<dbReference type="PANTHER" id="PTHR43046">
    <property type="entry name" value="GDP-MANNOSE MANNOSYL HYDROLASE"/>
    <property type="match status" value="1"/>
</dbReference>
<evidence type="ECO:0000313" key="5">
    <source>
        <dbReference type="Proteomes" id="UP000310639"/>
    </source>
</evidence>
<accession>A0A4V1GDK2</accession>
<evidence type="ECO:0000256" key="2">
    <source>
        <dbReference type="ARBA" id="ARBA00022801"/>
    </source>
</evidence>
<keyword evidence="2 4" id="KW-0378">Hydrolase</keyword>
<dbReference type="EMBL" id="CP040004">
    <property type="protein sequence ID" value="QCT42076.1"/>
    <property type="molecule type" value="Genomic_DNA"/>
</dbReference>
<name>A0A4V1GDK2_9BACT</name>
<evidence type="ECO:0000313" key="4">
    <source>
        <dbReference type="EMBL" id="QCT42076.1"/>
    </source>
</evidence>
<dbReference type="PROSITE" id="PS51462">
    <property type="entry name" value="NUDIX"/>
    <property type="match status" value="1"/>
</dbReference>
<dbReference type="InterPro" id="IPR000086">
    <property type="entry name" value="NUDIX_hydrolase_dom"/>
</dbReference>
<sequence>MTFMSNTIKGHIITQNLDGTDHLDCLYRISLKALIYNDVGQILVVKEIDRTYWDLPGGGMDFGETIESSLKRELHEEVGYKGDLRYQLFDASDEMYIERIDANQICFYCRVWPENFDFMPGEEGDEVMFVDPEELLLQKSEVDAPARAYRAHMKWQEISGYIKVI</sequence>
<feature type="domain" description="Nudix hydrolase" evidence="3">
    <location>
        <begin position="26"/>
        <end position="154"/>
    </location>
</feature>